<evidence type="ECO:0000313" key="8">
    <source>
        <dbReference type="Proteomes" id="UP001215956"/>
    </source>
</evidence>
<comment type="subcellular location">
    <subcellularLocation>
        <location evidence="1">Cell membrane</location>
        <topology evidence="1">Multi-pass membrane protein</topology>
    </subcellularLocation>
</comment>
<feature type="transmembrane region" description="Helical" evidence="6">
    <location>
        <begin position="140"/>
        <end position="158"/>
    </location>
</feature>
<keyword evidence="4 6" id="KW-1133">Transmembrane helix</keyword>
<feature type="transmembrane region" description="Helical" evidence="6">
    <location>
        <begin position="437"/>
        <end position="455"/>
    </location>
</feature>
<keyword evidence="2" id="KW-1003">Cell membrane</keyword>
<evidence type="ECO:0000256" key="1">
    <source>
        <dbReference type="ARBA" id="ARBA00004651"/>
    </source>
</evidence>
<protein>
    <submittedName>
        <fullName evidence="7">Oligosaccharide flippase family protein</fullName>
    </submittedName>
</protein>
<feature type="transmembrane region" description="Helical" evidence="6">
    <location>
        <begin position="282"/>
        <end position="300"/>
    </location>
</feature>
<feature type="transmembrane region" description="Helical" evidence="6">
    <location>
        <begin position="36"/>
        <end position="54"/>
    </location>
</feature>
<evidence type="ECO:0000256" key="2">
    <source>
        <dbReference type="ARBA" id="ARBA00022475"/>
    </source>
</evidence>
<dbReference type="Pfam" id="PF13440">
    <property type="entry name" value="Polysacc_synt_3"/>
    <property type="match status" value="1"/>
</dbReference>
<accession>A0ABT5XBV9</accession>
<feature type="transmembrane region" description="Helical" evidence="6">
    <location>
        <begin position="216"/>
        <end position="234"/>
    </location>
</feature>
<dbReference type="PANTHER" id="PTHR30250">
    <property type="entry name" value="PST FAMILY PREDICTED COLANIC ACID TRANSPORTER"/>
    <property type="match status" value="1"/>
</dbReference>
<evidence type="ECO:0000256" key="4">
    <source>
        <dbReference type="ARBA" id="ARBA00022989"/>
    </source>
</evidence>
<feature type="transmembrane region" description="Helical" evidence="6">
    <location>
        <begin position="373"/>
        <end position="392"/>
    </location>
</feature>
<sequence length="475" mass="52508">MSVERSSITVFLSQIGVTIAGFLSLMYFAHVLGPEILGIYFVYIAIFNLIVMFMDCGLNSGTIKRISEGREASEYFTASLLMHSATLLLFLAALYVMRGWIDDYIGVSVFHFLALSLLFMRYSQLIRAALAGEKKQGISYLIYLAENIARIIFQLIFITLGYQIYGMIGGFCIALLVNIPLGLKFTGARLKKPSMEHVKSIFSYSKYSFGISLNEYLYQSMDILVIGLLMPKFYSGVYGVSWSFSNAAILGTIAISTTLFPYISGWSANGQIDQIKNAFSEALTYSLMLAIPAFAGVLIFSGDLLYYAYGEAFTVAWLTLIILTGARLVETVQMITRGALAGMNRPDLVLKVTLVTIPLNLIGNFVLVYAIGIVGAAIATFATIAVSLKLSLKYSEGIVPISIPWKDIRDESLSALFMILILLIGLHFVHVNRYEILGAYTAIGAAVYFTTLITINEKIRVKMISIFRVLIKKSL</sequence>
<reference evidence="7 8" key="1">
    <citation type="submission" date="2023-03" db="EMBL/GenBank/DDBJ databases">
        <title>Whole genome sequencing of Methanotrichaceae archaeon M04Ac.</title>
        <authorList>
            <person name="Khomyakova M.A."/>
            <person name="Merkel A.Y."/>
            <person name="Slobodkin A.I."/>
        </authorList>
    </citation>
    <scope>NUCLEOTIDE SEQUENCE [LARGE SCALE GENOMIC DNA]</scope>
    <source>
        <strain evidence="7 8">M04Ac</strain>
    </source>
</reference>
<dbReference type="EMBL" id="JARFPL010000001">
    <property type="protein sequence ID" value="MDF0592032.1"/>
    <property type="molecule type" value="Genomic_DNA"/>
</dbReference>
<comment type="caution">
    <text evidence="7">The sequence shown here is derived from an EMBL/GenBank/DDBJ whole genome shotgun (WGS) entry which is preliminary data.</text>
</comment>
<feature type="transmembrane region" description="Helical" evidence="6">
    <location>
        <begin position="164"/>
        <end position="183"/>
    </location>
</feature>
<name>A0ABT5XBV9_9EURY</name>
<feature type="transmembrane region" description="Helical" evidence="6">
    <location>
        <begin position="7"/>
        <end position="30"/>
    </location>
</feature>
<dbReference type="PANTHER" id="PTHR30250:SF28">
    <property type="entry name" value="POLYSACCHARIDE BIOSYNTHESIS PROTEIN"/>
    <property type="match status" value="1"/>
</dbReference>
<dbReference type="RefSeq" id="WP_316967741.1">
    <property type="nucleotide sequence ID" value="NZ_JARFPL010000001.1"/>
</dbReference>
<evidence type="ECO:0000256" key="3">
    <source>
        <dbReference type="ARBA" id="ARBA00022692"/>
    </source>
</evidence>
<dbReference type="Proteomes" id="UP001215956">
    <property type="component" value="Unassembled WGS sequence"/>
</dbReference>
<dbReference type="InterPro" id="IPR050833">
    <property type="entry name" value="Poly_Biosynth_Transport"/>
</dbReference>
<feature type="transmembrane region" description="Helical" evidence="6">
    <location>
        <begin position="75"/>
        <end position="97"/>
    </location>
</feature>
<evidence type="ECO:0000256" key="5">
    <source>
        <dbReference type="ARBA" id="ARBA00023136"/>
    </source>
</evidence>
<evidence type="ECO:0000256" key="6">
    <source>
        <dbReference type="SAM" id="Phobius"/>
    </source>
</evidence>
<keyword evidence="5 6" id="KW-0472">Membrane</keyword>
<feature type="transmembrane region" description="Helical" evidence="6">
    <location>
        <begin position="306"/>
        <end position="328"/>
    </location>
</feature>
<proteinExistence type="predicted"/>
<organism evidence="7 8">
    <name type="scientific">Candidatus Methanocrinis alkalitolerans</name>
    <dbReference type="NCBI Taxonomy" id="3033395"/>
    <lineage>
        <taxon>Archaea</taxon>
        <taxon>Methanobacteriati</taxon>
        <taxon>Methanobacteriota</taxon>
        <taxon>Stenosarchaea group</taxon>
        <taxon>Methanomicrobia</taxon>
        <taxon>Methanotrichales</taxon>
        <taxon>Methanotrichaceae</taxon>
        <taxon>Methanocrinis</taxon>
    </lineage>
</organism>
<evidence type="ECO:0000313" key="7">
    <source>
        <dbReference type="EMBL" id="MDF0592032.1"/>
    </source>
</evidence>
<gene>
    <name evidence="7" type="ORF">P0O24_00320</name>
</gene>
<feature type="transmembrane region" description="Helical" evidence="6">
    <location>
        <begin position="413"/>
        <end position="431"/>
    </location>
</feature>
<feature type="transmembrane region" description="Helical" evidence="6">
    <location>
        <begin position="240"/>
        <end position="262"/>
    </location>
</feature>
<keyword evidence="3 6" id="KW-0812">Transmembrane</keyword>
<feature type="transmembrane region" description="Helical" evidence="6">
    <location>
        <begin position="103"/>
        <end position="120"/>
    </location>
</feature>
<keyword evidence="8" id="KW-1185">Reference proteome</keyword>